<evidence type="ECO:0000313" key="10">
    <source>
        <dbReference type="Proteomes" id="UP000007995"/>
    </source>
</evidence>
<dbReference type="GO" id="GO:0004518">
    <property type="term" value="F:nuclease activity"/>
    <property type="evidence" value="ECO:0007669"/>
    <property type="project" value="UniProtKB-KW"/>
</dbReference>
<reference evidence="9 10" key="1">
    <citation type="submission" date="2012-02" db="EMBL/GenBank/DDBJ databases">
        <title>The Genome Sequence of Bacteroides finegoldii CL09T03C10.</title>
        <authorList>
            <consortium name="The Broad Institute Genome Sequencing Platform"/>
            <person name="Earl A."/>
            <person name="Ward D."/>
            <person name="Feldgarden M."/>
            <person name="Gevers D."/>
            <person name="Zitomersky N.L."/>
            <person name="Coyne M.J."/>
            <person name="Comstock L.E."/>
            <person name="Young S.K."/>
            <person name="Zeng Q."/>
            <person name="Gargeya S."/>
            <person name="Fitzgerald M."/>
            <person name="Haas B."/>
            <person name="Abouelleil A."/>
            <person name="Alvarado L."/>
            <person name="Arachchi H.M."/>
            <person name="Berlin A."/>
            <person name="Chapman S.B."/>
            <person name="Gearin G."/>
            <person name="Goldberg J."/>
            <person name="Griggs A."/>
            <person name="Gujja S."/>
            <person name="Hansen M."/>
            <person name="Heiman D."/>
            <person name="Howarth C."/>
            <person name="Larimer J."/>
            <person name="Lui A."/>
            <person name="MacDonald P.J.P."/>
            <person name="McCowen C."/>
            <person name="Montmayeur A."/>
            <person name="Murphy C."/>
            <person name="Neiman D."/>
            <person name="Pearson M."/>
            <person name="Priest M."/>
            <person name="Roberts A."/>
            <person name="Saif S."/>
            <person name="Shea T."/>
            <person name="Sisk P."/>
            <person name="Stolte C."/>
            <person name="Sykes S."/>
            <person name="Wortman J."/>
            <person name="Nusbaum C."/>
            <person name="Birren B."/>
        </authorList>
    </citation>
    <scope>NUCLEOTIDE SEQUENCE [LARGE SCALE GENOMIC DNA]</scope>
    <source>
        <strain evidence="9 10">CL09T03C10</strain>
    </source>
</reference>
<dbReference type="Proteomes" id="UP000007995">
    <property type="component" value="Unassembled WGS sequence"/>
</dbReference>
<feature type="domain" description="PIN" evidence="8">
    <location>
        <begin position="5"/>
        <end position="123"/>
    </location>
</feature>
<sequence>MENKYLLDSNICVYILRDKKAMRERLKKAGWNNCYISEITVAELLYGAECSSAVEENTKAVLSFCSDMKIIPISLALAEYASQKARLRKKGILIDDLDLFIGCTAVTSNCIMVTENVKHLNRIDNIHIENWVE</sequence>
<dbReference type="InterPro" id="IPR002716">
    <property type="entry name" value="PIN_dom"/>
</dbReference>
<evidence type="ECO:0000313" key="9">
    <source>
        <dbReference type="EMBL" id="EKJ91275.1"/>
    </source>
</evidence>
<dbReference type="RefSeq" id="WP_007761549.1">
    <property type="nucleotide sequence ID" value="NZ_AKBZ01000008.1"/>
</dbReference>
<dbReference type="InterPro" id="IPR050556">
    <property type="entry name" value="Type_II_TA_system_RNase"/>
</dbReference>
<dbReference type="Gene3D" id="3.40.50.1010">
    <property type="entry name" value="5'-nuclease"/>
    <property type="match status" value="1"/>
</dbReference>
<evidence type="ECO:0000259" key="8">
    <source>
        <dbReference type="Pfam" id="PF01850"/>
    </source>
</evidence>
<organism evidence="9 10">
    <name type="scientific">Bacteroides finegoldii CL09T03C10</name>
    <dbReference type="NCBI Taxonomy" id="997888"/>
    <lineage>
        <taxon>Bacteria</taxon>
        <taxon>Pseudomonadati</taxon>
        <taxon>Bacteroidota</taxon>
        <taxon>Bacteroidia</taxon>
        <taxon>Bacteroidales</taxon>
        <taxon>Bacteroidaceae</taxon>
        <taxon>Bacteroides</taxon>
    </lineage>
</organism>
<dbReference type="PANTHER" id="PTHR33653">
    <property type="entry name" value="RIBONUCLEASE VAPC2"/>
    <property type="match status" value="1"/>
</dbReference>
<proteinExistence type="inferred from homology"/>
<comment type="caution">
    <text evidence="9">The sequence shown here is derived from an EMBL/GenBank/DDBJ whole genome shotgun (WGS) entry which is preliminary data.</text>
</comment>
<evidence type="ECO:0000256" key="3">
    <source>
        <dbReference type="ARBA" id="ARBA00022722"/>
    </source>
</evidence>
<dbReference type="CDD" id="cd18743">
    <property type="entry name" value="PIN_VapC4-5_FitB-like"/>
    <property type="match status" value="1"/>
</dbReference>
<dbReference type="AlphaFoldDB" id="K5CPI3"/>
<keyword evidence="3" id="KW-0540">Nuclease</keyword>
<dbReference type="OrthoDB" id="9796690at2"/>
<keyword evidence="6" id="KW-0460">Magnesium</keyword>
<keyword evidence="5" id="KW-0378">Hydrolase</keyword>
<keyword evidence="2" id="KW-1277">Toxin-antitoxin system</keyword>
<keyword evidence="4" id="KW-0479">Metal-binding</keyword>
<evidence type="ECO:0000256" key="1">
    <source>
        <dbReference type="ARBA" id="ARBA00001946"/>
    </source>
</evidence>
<dbReference type="EMBL" id="AGXW01000005">
    <property type="protein sequence ID" value="EKJ91275.1"/>
    <property type="molecule type" value="Genomic_DNA"/>
</dbReference>
<evidence type="ECO:0000256" key="4">
    <source>
        <dbReference type="ARBA" id="ARBA00022723"/>
    </source>
</evidence>
<dbReference type="Pfam" id="PF01850">
    <property type="entry name" value="PIN"/>
    <property type="match status" value="1"/>
</dbReference>
<dbReference type="GO" id="GO:0016787">
    <property type="term" value="F:hydrolase activity"/>
    <property type="evidence" value="ECO:0007669"/>
    <property type="project" value="UniProtKB-KW"/>
</dbReference>
<evidence type="ECO:0000256" key="2">
    <source>
        <dbReference type="ARBA" id="ARBA00022649"/>
    </source>
</evidence>
<dbReference type="SUPFAM" id="SSF88723">
    <property type="entry name" value="PIN domain-like"/>
    <property type="match status" value="1"/>
</dbReference>
<gene>
    <name evidence="9" type="ORF">HMPREF1057_01618</name>
</gene>
<dbReference type="PANTHER" id="PTHR33653:SF1">
    <property type="entry name" value="RIBONUCLEASE VAPC2"/>
    <property type="match status" value="1"/>
</dbReference>
<comment type="similarity">
    <text evidence="7">Belongs to the PINc/VapC protein family.</text>
</comment>
<dbReference type="GO" id="GO:0046872">
    <property type="term" value="F:metal ion binding"/>
    <property type="evidence" value="ECO:0007669"/>
    <property type="project" value="UniProtKB-KW"/>
</dbReference>
<dbReference type="HOGENOM" id="CLU_118482_5_2_10"/>
<name>K5CPI3_9BACE</name>
<accession>K5CPI3</accession>
<evidence type="ECO:0000256" key="7">
    <source>
        <dbReference type="ARBA" id="ARBA00038093"/>
    </source>
</evidence>
<comment type="cofactor">
    <cofactor evidence="1">
        <name>Mg(2+)</name>
        <dbReference type="ChEBI" id="CHEBI:18420"/>
    </cofactor>
</comment>
<dbReference type="InterPro" id="IPR029060">
    <property type="entry name" value="PIN-like_dom_sf"/>
</dbReference>
<evidence type="ECO:0000256" key="5">
    <source>
        <dbReference type="ARBA" id="ARBA00022801"/>
    </source>
</evidence>
<protein>
    <recommendedName>
        <fullName evidence="8">PIN domain-containing protein</fullName>
    </recommendedName>
</protein>
<evidence type="ECO:0000256" key="6">
    <source>
        <dbReference type="ARBA" id="ARBA00022842"/>
    </source>
</evidence>